<comment type="caution">
    <text evidence="1">The sequence shown here is derived from an EMBL/GenBank/DDBJ whole genome shotgun (WGS) entry which is preliminary data.</text>
</comment>
<dbReference type="EMBL" id="JAVDTP010000021">
    <property type="protein sequence ID" value="MDR6754024.1"/>
    <property type="molecule type" value="Genomic_DNA"/>
</dbReference>
<organism evidence="1 2">
    <name type="scientific">Deinococcus soli</name>
    <name type="common">ex Cha et al. 2016</name>
    <dbReference type="NCBI Taxonomy" id="1309411"/>
    <lineage>
        <taxon>Bacteria</taxon>
        <taxon>Thermotogati</taxon>
        <taxon>Deinococcota</taxon>
        <taxon>Deinococci</taxon>
        <taxon>Deinococcales</taxon>
        <taxon>Deinococcaceae</taxon>
        <taxon>Deinococcus</taxon>
    </lineage>
</organism>
<proteinExistence type="predicted"/>
<dbReference type="Proteomes" id="UP001252370">
    <property type="component" value="Unassembled WGS sequence"/>
</dbReference>
<sequence length="74" mass="8111">MTGTQKYRWLSLGSTYAYRARPGKGLDDRRGQPCTVLILPKGRVKPANVLVQFPDGTSHVVSAGMLRPIPEVTT</sequence>
<evidence type="ECO:0000313" key="1">
    <source>
        <dbReference type="EMBL" id="MDR6754024.1"/>
    </source>
</evidence>
<name>A0ACC6KN19_9DEIO</name>
<evidence type="ECO:0000313" key="2">
    <source>
        <dbReference type="Proteomes" id="UP001252370"/>
    </source>
</evidence>
<protein>
    <submittedName>
        <fullName evidence="1">Uncharacterized protein</fullName>
    </submittedName>
</protein>
<keyword evidence="2" id="KW-1185">Reference proteome</keyword>
<reference evidence="1" key="1">
    <citation type="submission" date="2023-07" db="EMBL/GenBank/DDBJ databases">
        <title>Sorghum-associated microbial communities from plants grown in Nebraska, USA.</title>
        <authorList>
            <person name="Schachtman D."/>
        </authorList>
    </citation>
    <scope>NUCLEOTIDE SEQUENCE</scope>
    <source>
        <strain evidence="1">BE73</strain>
    </source>
</reference>
<accession>A0ACC6KN19</accession>
<gene>
    <name evidence="1" type="ORF">J2Y01_004555</name>
</gene>